<evidence type="ECO:0000259" key="2">
    <source>
        <dbReference type="Pfam" id="PF19780"/>
    </source>
</evidence>
<proteinExistence type="predicted"/>
<dbReference type="OrthoDB" id="5382295at2"/>
<evidence type="ECO:0000256" key="1">
    <source>
        <dbReference type="SAM" id="SignalP"/>
    </source>
</evidence>
<dbReference type="EMBL" id="FOBB01000005">
    <property type="protein sequence ID" value="SEM56819.1"/>
    <property type="molecule type" value="Genomic_DNA"/>
</dbReference>
<dbReference type="RefSeq" id="WP_089916002.1">
    <property type="nucleotide sequence ID" value="NZ_FOBB01000005.1"/>
</dbReference>
<keyword evidence="1" id="KW-0732">Signal</keyword>
<feature type="signal peptide" evidence="1">
    <location>
        <begin position="1"/>
        <end position="22"/>
    </location>
</feature>
<gene>
    <name evidence="3" type="ORF">SAMN04488505_10563</name>
</gene>
<evidence type="ECO:0000313" key="4">
    <source>
        <dbReference type="Proteomes" id="UP000198984"/>
    </source>
</evidence>
<reference evidence="3 4" key="1">
    <citation type="submission" date="2016-10" db="EMBL/GenBank/DDBJ databases">
        <authorList>
            <person name="de Groot N.N."/>
        </authorList>
    </citation>
    <scope>NUCLEOTIDE SEQUENCE [LARGE SCALE GENOMIC DNA]</scope>
    <source>
        <strain evidence="3 4">DSM 21039</strain>
    </source>
</reference>
<feature type="domain" description="DUF6265" evidence="2">
    <location>
        <begin position="37"/>
        <end position="144"/>
    </location>
</feature>
<sequence>MEKKRWCSSSLFLLLMLWGATAMGQARTENFHYLNLLEGTWNMRTRESVITEQWHKVNDSTWQGHTWRIVGRDSSLQESMQLVRATDGIYYIPVMTGQANNTPARVKLTVLKPIGFIAENPANDFPKKITYRWKSETHLDVKVEGKQGNTVGEFLFQYNKEEK</sequence>
<feature type="chain" id="PRO_5011680200" description="DUF6265 domain-containing protein" evidence="1">
    <location>
        <begin position="23"/>
        <end position="163"/>
    </location>
</feature>
<organism evidence="3 4">
    <name type="scientific">Chitinophaga rupis</name>
    <dbReference type="NCBI Taxonomy" id="573321"/>
    <lineage>
        <taxon>Bacteria</taxon>
        <taxon>Pseudomonadati</taxon>
        <taxon>Bacteroidota</taxon>
        <taxon>Chitinophagia</taxon>
        <taxon>Chitinophagales</taxon>
        <taxon>Chitinophagaceae</taxon>
        <taxon>Chitinophaga</taxon>
    </lineage>
</organism>
<dbReference type="InterPro" id="IPR046232">
    <property type="entry name" value="DUF6265"/>
</dbReference>
<dbReference type="Pfam" id="PF19780">
    <property type="entry name" value="DUF6265"/>
    <property type="match status" value="1"/>
</dbReference>
<accession>A0A1H7ZH44</accession>
<protein>
    <recommendedName>
        <fullName evidence="2">DUF6265 domain-containing protein</fullName>
    </recommendedName>
</protein>
<name>A0A1H7ZH44_9BACT</name>
<evidence type="ECO:0000313" key="3">
    <source>
        <dbReference type="EMBL" id="SEM56819.1"/>
    </source>
</evidence>
<dbReference type="AlphaFoldDB" id="A0A1H7ZH44"/>
<dbReference type="Proteomes" id="UP000198984">
    <property type="component" value="Unassembled WGS sequence"/>
</dbReference>
<dbReference type="STRING" id="573321.SAMN04488505_10563"/>
<keyword evidence="4" id="KW-1185">Reference proteome</keyword>